<dbReference type="OrthoDB" id="77878at2759"/>
<dbReference type="Pfam" id="PF05705">
    <property type="entry name" value="DUF829"/>
    <property type="match status" value="1"/>
</dbReference>
<dbReference type="InterPro" id="IPR008547">
    <property type="entry name" value="DUF829_TMEM53"/>
</dbReference>
<keyword evidence="2" id="KW-0472">Membrane</keyword>
<keyword evidence="4" id="KW-1185">Reference proteome</keyword>
<dbReference type="PANTHER" id="PTHR12265">
    <property type="entry name" value="TRANSMEMBRANE PROTEIN 53"/>
    <property type="match status" value="1"/>
</dbReference>
<evidence type="ECO:0000256" key="1">
    <source>
        <dbReference type="SAM" id="MobiDB-lite"/>
    </source>
</evidence>
<evidence type="ECO:0000313" key="4">
    <source>
        <dbReference type="Proteomes" id="UP000799778"/>
    </source>
</evidence>
<accession>A0A6A5XQT4</accession>
<proteinExistence type="predicted"/>
<feature type="transmembrane region" description="Helical" evidence="2">
    <location>
        <begin position="176"/>
        <end position="200"/>
    </location>
</feature>
<protein>
    <recommendedName>
        <fullName evidence="5">DUF829-domain-containing protein</fullName>
    </recommendedName>
</protein>
<evidence type="ECO:0000313" key="3">
    <source>
        <dbReference type="EMBL" id="KAF2015121.1"/>
    </source>
</evidence>
<name>A0A6A5XQT4_9PLEO</name>
<keyword evidence="2" id="KW-0812">Transmembrane</keyword>
<evidence type="ECO:0000256" key="2">
    <source>
        <dbReference type="SAM" id="Phobius"/>
    </source>
</evidence>
<feature type="region of interest" description="Disordered" evidence="1">
    <location>
        <begin position="1"/>
        <end position="23"/>
    </location>
</feature>
<sequence>METLSPSVYMLHPSPDNTTPTPKGNNPTLIIIVFGWMKASKNTLAKYVRHHQALFPVSTILLVTCTFAGMTIPRLGLREARIAAIAARAVLEPDEAQTTPHSDAESRPSPRLLVHVFSNAGSTMLYHLYMAYATTSSSDAPKNTVLPLHATIFDSTPAPFTYQTLLKGILDGTPSAVIRLAVMPVAYLYVALVWTAITLLRVPDHIGDLAPRAHNDPARVHETCRVYVYGPADRITPAAAVKHHAHEAEAKGFSVQHEVFDGTGHVAHARKHADRYWRVVGQTWEESRL</sequence>
<gene>
    <name evidence="3" type="ORF">BU24DRAFT_442223</name>
</gene>
<organism evidence="3 4">
    <name type="scientific">Aaosphaeria arxii CBS 175.79</name>
    <dbReference type="NCBI Taxonomy" id="1450172"/>
    <lineage>
        <taxon>Eukaryota</taxon>
        <taxon>Fungi</taxon>
        <taxon>Dikarya</taxon>
        <taxon>Ascomycota</taxon>
        <taxon>Pezizomycotina</taxon>
        <taxon>Dothideomycetes</taxon>
        <taxon>Pleosporomycetidae</taxon>
        <taxon>Pleosporales</taxon>
        <taxon>Pleosporales incertae sedis</taxon>
        <taxon>Aaosphaeria</taxon>
    </lineage>
</organism>
<dbReference type="RefSeq" id="XP_033383460.1">
    <property type="nucleotide sequence ID" value="XM_033530508.1"/>
</dbReference>
<dbReference type="EMBL" id="ML978070">
    <property type="protein sequence ID" value="KAF2015121.1"/>
    <property type="molecule type" value="Genomic_DNA"/>
</dbReference>
<keyword evidence="2" id="KW-1133">Transmembrane helix</keyword>
<dbReference type="SUPFAM" id="SSF53474">
    <property type="entry name" value="alpha/beta-Hydrolases"/>
    <property type="match status" value="1"/>
</dbReference>
<dbReference type="InterPro" id="IPR029058">
    <property type="entry name" value="AB_hydrolase_fold"/>
</dbReference>
<dbReference type="PANTHER" id="PTHR12265:SF40">
    <property type="entry name" value="DUF829-DOMAIN-CONTAINING PROTEIN"/>
    <property type="match status" value="1"/>
</dbReference>
<dbReference type="Proteomes" id="UP000799778">
    <property type="component" value="Unassembled WGS sequence"/>
</dbReference>
<dbReference type="GeneID" id="54287905"/>
<dbReference type="AlphaFoldDB" id="A0A6A5XQT4"/>
<feature type="transmembrane region" description="Helical" evidence="2">
    <location>
        <begin position="53"/>
        <end position="72"/>
    </location>
</feature>
<evidence type="ECO:0008006" key="5">
    <source>
        <dbReference type="Google" id="ProtNLM"/>
    </source>
</evidence>
<reference evidence="3" key="1">
    <citation type="journal article" date="2020" name="Stud. Mycol.">
        <title>101 Dothideomycetes genomes: a test case for predicting lifestyles and emergence of pathogens.</title>
        <authorList>
            <person name="Haridas S."/>
            <person name="Albert R."/>
            <person name="Binder M."/>
            <person name="Bloem J."/>
            <person name="Labutti K."/>
            <person name="Salamov A."/>
            <person name="Andreopoulos B."/>
            <person name="Baker S."/>
            <person name="Barry K."/>
            <person name="Bills G."/>
            <person name="Bluhm B."/>
            <person name="Cannon C."/>
            <person name="Castanera R."/>
            <person name="Culley D."/>
            <person name="Daum C."/>
            <person name="Ezra D."/>
            <person name="Gonzalez J."/>
            <person name="Henrissat B."/>
            <person name="Kuo A."/>
            <person name="Liang C."/>
            <person name="Lipzen A."/>
            <person name="Lutzoni F."/>
            <person name="Magnuson J."/>
            <person name="Mondo S."/>
            <person name="Nolan M."/>
            <person name="Ohm R."/>
            <person name="Pangilinan J."/>
            <person name="Park H.-J."/>
            <person name="Ramirez L."/>
            <person name="Alfaro M."/>
            <person name="Sun H."/>
            <person name="Tritt A."/>
            <person name="Yoshinaga Y."/>
            <person name="Zwiers L.-H."/>
            <person name="Turgeon B."/>
            <person name="Goodwin S."/>
            <person name="Spatafora J."/>
            <person name="Crous P."/>
            <person name="Grigoriev I."/>
        </authorList>
    </citation>
    <scope>NUCLEOTIDE SEQUENCE</scope>
    <source>
        <strain evidence="3">CBS 175.79</strain>
    </source>
</reference>